<reference evidence="1 2" key="1">
    <citation type="submission" date="2022-11" db="EMBL/GenBank/DDBJ databases">
        <title>Minimal conservation of predation-associated metabolite biosynthetic gene clusters underscores biosynthetic potential of Myxococcota including descriptions for ten novel species: Archangium lansinium sp. nov., Myxococcus landrumus sp. nov., Nannocystis bai.</title>
        <authorList>
            <person name="Ahearne A."/>
            <person name="Stevens C."/>
            <person name="Dowd S."/>
        </authorList>
    </citation>
    <scope>NUCLEOTIDE SEQUENCE [LARGE SCALE GENOMIC DNA]</scope>
    <source>
        <strain evidence="1 2">RJM3</strain>
    </source>
</reference>
<accession>A0ABT5EMV8</accession>
<evidence type="ECO:0000313" key="2">
    <source>
        <dbReference type="Proteomes" id="UP001221411"/>
    </source>
</evidence>
<keyword evidence="2" id="KW-1185">Reference proteome</keyword>
<dbReference type="EMBL" id="JAQNDO010000001">
    <property type="protein sequence ID" value="MDC0743164.1"/>
    <property type="molecule type" value="Genomic_DNA"/>
</dbReference>
<proteinExistence type="predicted"/>
<name>A0ABT5EMV8_9BACT</name>
<organism evidence="1 2">
    <name type="scientific">Polyangium mundeleinium</name>
    <dbReference type="NCBI Taxonomy" id="2995306"/>
    <lineage>
        <taxon>Bacteria</taxon>
        <taxon>Pseudomonadati</taxon>
        <taxon>Myxococcota</taxon>
        <taxon>Polyangia</taxon>
        <taxon>Polyangiales</taxon>
        <taxon>Polyangiaceae</taxon>
        <taxon>Polyangium</taxon>
    </lineage>
</organism>
<protein>
    <submittedName>
        <fullName evidence="1">Uncharacterized protein</fullName>
    </submittedName>
</protein>
<sequence>MVALELLEDRALVVGSVLDPFLEPIEVLTNALDRDLSWHRGGLGLELGKVRLDDLQLGAELAHAVKEGSVSREIFRRLEEGEVLGDRPLELVAPAPQRRQLSLHLRLLLLELLLKALDMLHHELWRREDLVEPAPHAAL</sequence>
<dbReference type="RefSeq" id="WP_271918525.1">
    <property type="nucleotide sequence ID" value="NZ_JAQNDO010000001.1"/>
</dbReference>
<dbReference type="Proteomes" id="UP001221411">
    <property type="component" value="Unassembled WGS sequence"/>
</dbReference>
<gene>
    <name evidence="1" type="ORF">POL67_17575</name>
</gene>
<comment type="caution">
    <text evidence="1">The sequence shown here is derived from an EMBL/GenBank/DDBJ whole genome shotgun (WGS) entry which is preliminary data.</text>
</comment>
<evidence type="ECO:0000313" key="1">
    <source>
        <dbReference type="EMBL" id="MDC0743164.1"/>
    </source>
</evidence>